<dbReference type="Pfam" id="PF16653">
    <property type="entry name" value="Sacchrp_dh_C"/>
    <property type="match status" value="1"/>
</dbReference>
<accession>A0A6J6YLY6</accession>
<evidence type="ECO:0000313" key="3">
    <source>
        <dbReference type="EMBL" id="CAB4810460.1"/>
    </source>
</evidence>
<dbReference type="Gene3D" id="3.30.360.30">
    <property type="entry name" value="homospermidine synthase like"/>
    <property type="match status" value="1"/>
</dbReference>
<feature type="domain" description="Saccharopine dehydrogenase-like C-terminal" evidence="2">
    <location>
        <begin position="155"/>
        <end position="446"/>
    </location>
</feature>
<proteinExistence type="predicted"/>
<dbReference type="InterPro" id="IPR032095">
    <property type="entry name" value="Sacchrp_dh-like_C"/>
</dbReference>
<name>A0A6J6YLY6_9ZZZZ</name>
<evidence type="ECO:0000259" key="1">
    <source>
        <dbReference type="Pfam" id="PF03435"/>
    </source>
</evidence>
<dbReference type="EMBL" id="CAFAAI010000298">
    <property type="protein sequence ID" value="CAB4810460.1"/>
    <property type="molecule type" value="Genomic_DNA"/>
</dbReference>
<feature type="domain" description="Saccharopine dehydrogenase NADP binding" evidence="1">
    <location>
        <begin position="8"/>
        <end position="151"/>
    </location>
</feature>
<gene>
    <name evidence="3" type="ORF">UFOPK2992_01543</name>
</gene>
<dbReference type="AlphaFoldDB" id="A0A6J6YLY6"/>
<reference evidence="3" key="1">
    <citation type="submission" date="2020-05" db="EMBL/GenBank/DDBJ databases">
        <authorList>
            <person name="Chiriac C."/>
            <person name="Salcher M."/>
            <person name="Ghai R."/>
            <person name="Kavagutti S V."/>
        </authorList>
    </citation>
    <scope>NUCLEOTIDE SEQUENCE</scope>
</reference>
<dbReference type="Pfam" id="PF03435">
    <property type="entry name" value="Sacchrp_dh_NADP"/>
    <property type="match status" value="1"/>
</dbReference>
<organism evidence="3">
    <name type="scientific">freshwater metagenome</name>
    <dbReference type="NCBI Taxonomy" id="449393"/>
    <lineage>
        <taxon>unclassified sequences</taxon>
        <taxon>metagenomes</taxon>
        <taxon>ecological metagenomes</taxon>
    </lineage>
</organism>
<dbReference type="InterPro" id="IPR023181">
    <property type="entry name" value="Homospermid_syn-like_C"/>
</dbReference>
<dbReference type="InterPro" id="IPR005097">
    <property type="entry name" value="Sacchrp_dh_NADP-bd"/>
</dbReference>
<evidence type="ECO:0000259" key="2">
    <source>
        <dbReference type="Pfam" id="PF16653"/>
    </source>
</evidence>
<dbReference type="Gene3D" id="3.40.50.720">
    <property type="entry name" value="NAD(P)-binding Rossmann-like Domain"/>
    <property type="match status" value="1"/>
</dbReference>
<protein>
    <submittedName>
        <fullName evidence="3">Unannotated protein</fullName>
    </submittedName>
</protein>
<sequence>MTLLPQRVLVLGCGSVAQCVVPLLVRDLGIEPNRINVVDFVDNRARIAEVLKLGVHYEQDRLTPDNLNAFLSDRVGSGDLLVDLAWNIDNPTILQWCRDHNVRYLNTSVEVWDPYDDLQRTHPIDRTLYVRHSQLRRMKATWGDNNGATAVVEHGANPGLVSHFLKQALREIGSRLLSDGIAGTRTGAIETALADNSYNTLAQLTGTKVIHISERDTQITNVPKEFDEFVNTWSVDGLYEEGVAPAEMGWGTHELRLPKNAYTHNGEGPRNQICMAQPGLNTMVRSWVPCGPMHGMVIRHGEALTISDHLTVWDDFGNPLYRPTVHYAYCPSESAIASIHELRQNDWRMQSRQRILNDEIISGRDELGVLLMGHDYTSWWTGSLLSIDEARAIVPGQSATTVQVGGSIIGALSWMIKNPNAGLLVPDDLPWEEVLNVSRKYLGTLHSGPTDWTPLRDRNDLFPVYGDESDGLNLNDPWQFDNFLIR</sequence>